<comment type="caution">
    <text evidence="2">The sequence shown here is derived from an EMBL/GenBank/DDBJ whole genome shotgun (WGS) entry which is preliminary data.</text>
</comment>
<name>A0A1E5GUZ3_9ENTE</name>
<dbReference type="Proteomes" id="UP000094764">
    <property type="component" value="Unassembled WGS sequence"/>
</dbReference>
<evidence type="ECO:0008006" key="4">
    <source>
        <dbReference type="Google" id="ProtNLM"/>
    </source>
</evidence>
<dbReference type="AlphaFoldDB" id="A0A1E5GUZ3"/>
<feature type="transmembrane region" description="Helical" evidence="1">
    <location>
        <begin position="77"/>
        <end position="97"/>
    </location>
</feature>
<feature type="transmembrane region" description="Helical" evidence="1">
    <location>
        <begin position="157"/>
        <end position="174"/>
    </location>
</feature>
<reference evidence="3" key="1">
    <citation type="submission" date="2016-09" db="EMBL/GenBank/DDBJ databases">
        <authorList>
            <person name="Gulvik C.A."/>
        </authorList>
    </citation>
    <scope>NUCLEOTIDE SEQUENCE [LARGE SCALE GENOMIC DNA]</scope>
    <source>
        <strain evidence="3">LMG 26306</strain>
    </source>
</reference>
<evidence type="ECO:0000313" key="3">
    <source>
        <dbReference type="Proteomes" id="UP000094764"/>
    </source>
</evidence>
<protein>
    <recommendedName>
        <fullName evidence="4">Sensor histidine kinase NatK C-terminal domain-containing protein</fullName>
    </recommendedName>
</protein>
<dbReference type="PANTHER" id="PTHR40448:SF1">
    <property type="entry name" value="TWO-COMPONENT SENSOR HISTIDINE KINASE"/>
    <property type="match status" value="1"/>
</dbReference>
<dbReference type="PANTHER" id="PTHR40448">
    <property type="entry name" value="TWO-COMPONENT SENSOR HISTIDINE KINASE"/>
    <property type="match status" value="1"/>
</dbReference>
<feature type="transmembrane region" description="Helical" evidence="1">
    <location>
        <begin position="186"/>
        <end position="208"/>
    </location>
</feature>
<feature type="transmembrane region" description="Helical" evidence="1">
    <location>
        <begin position="31"/>
        <end position="47"/>
    </location>
</feature>
<dbReference type="RefSeq" id="WP_069634946.1">
    <property type="nucleotide sequence ID" value="NZ_JXKZ01000009.1"/>
</dbReference>
<keyword evidence="1" id="KW-0472">Membrane</keyword>
<feature type="transmembrane region" description="Helical" evidence="1">
    <location>
        <begin position="53"/>
        <end position="70"/>
    </location>
</feature>
<feature type="transmembrane region" description="Helical" evidence="1">
    <location>
        <begin position="6"/>
        <end position="22"/>
    </location>
</feature>
<dbReference type="EMBL" id="MIKB01000013">
    <property type="protein sequence ID" value="OEG16495.1"/>
    <property type="molecule type" value="Genomic_DNA"/>
</dbReference>
<organism evidence="2 3">
    <name type="scientific">Enterococcus quebecensis</name>
    <dbReference type="NCBI Taxonomy" id="903983"/>
    <lineage>
        <taxon>Bacteria</taxon>
        <taxon>Bacillati</taxon>
        <taxon>Bacillota</taxon>
        <taxon>Bacilli</taxon>
        <taxon>Lactobacillales</taxon>
        <taxon>Enterococcaceae</taxon>
        <taxon>Enterococcus</taxon>
    </lineage>
</organism>
<evidence type="ECO:0000313" key="2">
    <source>
        <dbReference type="EMBL" id="OEG16495.1"/>
    </source>
</evidence>
<keyword evidence="1" id="KW-0812">Transmembrane</keyword>
<evidence type="ECO:0000256" key="1">
    <source>
        <dbReference type="SAM" id="Phobius"/>
    </source>
</evidence>
<keyword evidence="1" id="KW-1133">Transmembrane helix</keyword>
<proteinExistence type="predicted"/>
<gene>
    <name evidence="2" type="ORF">BCR23_06295</name>
</gene>
<feature type="transmembrane region" description="Helical" evidence="1">
    <location>
        <begin position="117"/>
        <end position="137"/>
    </location>
</feature>
<dbReference type="STRING" id="903983.BCR23_06295"/>
<sequence length="422" mass="49804">MEPYLATQLFAINYLQLIWALLNRKYIDKKQSITLSMLLILIISISFFIRTPYIFMLLFIFYATSAIFILRYTTSWILMALTLFLINSLTILSWLFTYDLVNFLFQLHYLNADQRQFLVPFSLLGQQVCFFLLILGVKKIDKMYLISDSILHIHKNYKLHSLIALFFLILFALIKQLAINYFFVESFFYLTFLLLTLNLIVYSTAYLYSKYYQQQLKKDVLFEQYNQELEKITISDEFRHDYRNILLSLADYIEKGETKEALNYISSITDYSTELLEDDPYAELSNISIPSVQGLLIYLIESCKNEEIQLHLSIPDMITEKDISIRLIDFINCLSILMDFSVEATTTKNLYLSIKKIEQQLIFKIENTLKQLPANPANSKSHFKKKKINTVKKILNQYNEANFFFHSENDDFIVEFSLHTTK</sequence>
<accession>A0A1E5GUZ3</accession>
<dbReference type="GO" id="GO:0042802">
    <property type="term" value="F:identical protein binding"/>
    <property type="evidence" value="ECO:0007669"/>
    <property type="project" value="TreeGrafter"/>
</dbReference>
<keyword evidence="3" id="KW-1185">Reference proteome</keyword>
<dbReference type="OrthoDB" id="1656061at2"/>